<dbReference type="Proteomes" id="UP000829398">
    <property type="component" value="Chromosome 5"/>
</dbReference>
<proteinExistence type="predicted"/>
<protein>
    <submittedName>
        <fullName evidence="1">RNase H domain-containing protein</fullName>
    </submittedName>
</protein>
<name>A0ACB8KIB7_CITSI</name>
<evidence type="ECO:0000313" key="2">
    <source>
        <dbReference type="Proteomes" id="UP000829398"/>
    </source>
</evidence>
<keyword evidence="2" id="KW-1185">Reference proteome</keyword>
<sequence>MGMRELYFLSPRTLLLFWKHCAPSQNHHRVLLPYFILWQIWKALNAFWFHSQSFSTDAVIFQVDSDLRLASSAFGFKPPQLRGVLGSRIAESLRVTAPRRRSIRLVAWMRPTSGVAKLTVDGCSRGNLGMAASGGILRDHRGVVLTAFGSFLVYKPILYAELMVVCEGLELAIQLGYSVLEVESDSAIVMSWIHTSGSCSMGMFLFSALGVPSGNVIPHSGETCSSRGYLCC</sequence>
<organism evidence="1 2">
    <name type="scientific">Citrus sinensis</name>
    <name type="common">Sweet orange</name>
    <name type="synonym">Citrus aurantium var. sinensis</name>
    <dbReference type="NCBI Taxonomy" id="2711"/>
    <lineage>
        <taxon>Eukaryota</taxon>
        <taxon>Viridiplantae</taxon>
        <taxon>Streptophyta</taxon>
        <taxon>Embryophyta</taxon>
        <taxon>Tracheophyta</taxon>
        <taxon>Spermatophyta</taxon>
        <taxon>Magnoliopsida</taxon>
        <taxon>eudicotyledons</taxon>
        <taxon>Gunneridae</taxon>
        <taxon>Pentapetalae</taxon>
        <taxon>rosids</taxon>
        <taxon>malvids</taxon>
        <taxon>Sapindales</taxon>
        <taxon>Rutaceae</taxon>
        <taxon>Aurantioideae</taxon>
        <taxon>Citrus</taxon>
    </lineage>
</organism>
<comment type="caution">
    <text evidence="1">The sequence shown here is derived from an EMBL/GenBank/DDBJ whole genome shotgun (WGS) entry which is preliminary data.</text>
</comment>
<accession>A0ACB8KIB7</accession>
<gene>
    <name evidence="1" type="ORF">KPL71_015347</name>
</gene>
<evidence type="ECO:0000313" key="1">
    <source>
        <dbReference type="EMBL" id="KAH9754169.1"/>
    </source>
</evidence>
<dbReference type="EMBL" id="CM039174">
    <property type="protein sequence ID" value="KAH9754169.1"/>
    <property type="molecule type" value="Genomic_DNA"/>
</dbReference>
<reference evidence="2" key="1">
    <citation type="journal article" date="2023" name="Hortic. Res.">
        <title>A chromosome-level phased genome enabling allele-level studies in sweet orange: a case study on citrus Huanglongbing tolerance.</title>
        <authorList>
            <person name="Wu B."/>
            <person name="Yu Q."/>
            <person name="Deng Z."/>
            <person name="Duan Y."/>
            <person name="Luo F."/>
            <person name="Gmitter F. Jr."/>
        </authorList>
    </citation>
    <scope>NUCLEOTIDE SEQUENCE [LARGE SCALE GENOMIC DNA]</scope>
    <source>
        <strain evidence="2">cv. Valencia</strain>
    </source>
</reference>